<keyword evidence="3" id="KW-1185">Reference proteome</keyword>
<feature type="transmembrane region" description="Helical" evidence="1">
    <location>
        <begin position="20"/>
        <end position="40"/>
    </location>
</feature>
<dbReference type="EMBL" id="CP021983">
    <property type="protein sequence ID" value="ASC70148.1"/>
    <property type="molecule type" value="Genomic_DNA"/>
</dbReference>
<dbReference type="Proteomes" id="UP000191901">
    <property type="component" value="Chromosome"/>
</dbReference>
<keyword evidence="1" id="KW-0812">Transmembrane</keyword>
<proteinExistence type="predicted"/>
<keyword evidence="1" id="KW-0472">Membrane</keyword>
<evidence type="ECO:0000313" key="3">
    <source>
        <dbReference type="Proteomes" id="UP000191901"/>
    </source>
</evidence>
<evidence type="ECO:0000313" key="2">
    <source>
        <dbReference type="EMBL" id="ASC70148.1"/>
    </source>
</evidence>
<dbReference type="AlphaFoldDB" id="A0A1Z3HIM3"/>
<organism evidence="2 3">
    <name type="scientific">Halomicronema hongdechloris C2206</name>
    <dbReference type="NCBI Taxonomy" id="1641165"/>
    <lineage>
        <taxon>Bacteria</taxon>
        <taxon>Bacillati</taxon>
        <taxon>Cyanobacteriota</taxon>
        <taxon>Cyanophyceae</taxon>
        <taxon>Nodosilineales</taxon>
        <taxon>Nodosilineaceae</taxon>
        <taxon>Halomicronema</taxon>
    </lineage>
</organism>
<reference evidence="2 3" key="1">
    <citation type="journal article" date="2016" name="Biochim. Biophys. Acta">
        <title>Characterization of red-shifted phycobilisomes isolated from the chlorophyll f-containing cyanobacterium Halomicronema hongdechloris.</title>
        <authorList>
            <person name="Li Y."/>
            <person name="Lin Y."/>
            <person name="Garvey C.J."/>
            <person name="Birch D."/>
            <person name="Corkery R.W."/>
            <person name="Loughlin P.C."/>
            <person name="Scheer H."/>
            <person name="Willows R.D."/>
            <person name="Chen M."/>
        </authorList>
    </citation>
    <scope>NUCLEOTIDE SEQUENCE [LARGE SCALE GENOMIC DNA]</scope>
    <source>
        <strain evidence="2 3">C2206</strain>
    </source>
</reference>
<name>A0A1Z3HIM3_9CYAN</name>
<evidence type="ECO:0000256" key="1">
    <source>
        <dbReference type="SAM" id="Phobius"/>
    </source>
</evidence>
<accession>A0A1Z3HIM3</accession>
<gene>
    <name evidence="2" type="ORF">XM38_010780</name>
</gene>
<keyword evidence="1" id="KW-1133">Transmembrane helix</keyword>
<sequence>MAPQLYLAYGEAQFGSTASGVFLGVTIFALACIAFIIYGYRTYPADRE</sequence>
<dbReference type="KEGG" id="hhg:XM38_010780"/>
<protein>
    <submittedName>
        <fullName evidence="2">Uncharacterized protein</fullName>
    </submittedName>
</protein>